<accession>A0ABT7C551</accession>
<evidence type="ECO:0000256" key="1">
    <source>
        <dbReference type="ARBA" id="ARBA00004651"/>
    </source>
</evidence>
<evidence type="ECO:0000256" key="6">
    <source>
        <dbReference type="SAM" id="Phobius"/>
    </source>
</evidence>
<feature type="transmembrane region" description="Helical" evidence="6">
    <location>
        <begin position="43"/>
        <end position="60"/>
    </location>
</feature>
<keyword evidence="4 6" id="KW-1133">Transmembrane helix</keyword>
<evidence type="ECO:0000259" key="7">
    <source>
        <dbReference type="PROSITE" id="PS50850"/>
    </source>
</evidence>
<feature type="transmembrane region" description="Helical" evidence="6">
    <location>
        <begin position="298"/>
        <end position="319"/>
    </location>
</feature>
<keyword evidence="9" id="KW-1185">Reference proteome</keyword>
<evidence type="ECO:0000313" key="8">
    <source>
        <dbReference type="EMBL" id="MDJ1370325.1"/>
    </source>
</evidence>
<dbReference type="Gene3D" id="1.20.1250.20">
    <property type="entry name" value="MFS general substrate transporter like domains"/>
    <property type="match status" value="2"/>
</dbReference>
<comment type="caution">
    <text evidence="8">The sequence shown here is derived from an EMBL/GenBank/DDBJ whole genome shotgun (WGS) entry which is preliminary data.</text>
</comment>
<proteinExistence type="predicted"/>
<feature type="transmembrane region" description="Helical" evidence="6">
    <location>
        <begin position="9"/>
        <end position="31"/>
    </location>
</feature>
<dbReference type="EMBL" id="PXVD01000004">
    <property type="protein sequence ID" value="MDJ1370325.1"/>
    <property type="molecule type" value="Genomic_DNA"/>
</dbReference>
<protein>
    <submittedName>
        <fullName evidence="8">MFS transporter</fullName>
    </submittedName>
</protein>
<feature type="transmembrane region" description="Helical" evidence="6">
    <location>
        <begin position="72"/>
        <end position="97"/>
    </location>
</feature>
<dbReference type="InterPro" id="IPR036259">
    <property type="entry name" value="MFS_trans_sf"/>
</dbReference>
<organism evidence="8 9">
    <name type="scientific">Gulosibacter molinativorax</name>
    <dbReference type="NCBI Taxonomy" id="256821"/>
    <lineage>
        <taxon>Bacteria</taxon>
        <taxon>Bacillati</taxon>
        <taxon>Actinomycetota</taxon>
        <taxon>Actinomycetes</taxon>
        <taxon>Micrococcales</taxon>
        <taxon>Microbacteriaceae</taxon>
        <taxon>Gulosibacter</taxon>
    </lineage>
</organism>
<feature type="transmembrane region" description="Helical" evidence="6">
    <location>
        <begin position="132"/>
        <end position="154"/>
    </location>
</feature>
<dbReference type="InterPro" id="IPR011701">
    <property type="entry name" value="MFS"/>
</dbReference>
<feature type="transmembrane region" description="Helical" evidence="6">
    <location>
        <begin position="191"/>
        <end position="210"/>
    </location>
</feature>
<evidence type="ECO:0000256" key="2">
    <source>
        <dbReference type="ARBA" id="ARBA00022448"/>
    </source>
</evidence>
<dbReference type="RefSeq" id="WP_026936095.1">
    <property type="nucleotide sequence ID" value="NZ_CP028426.1"/>
</dbReference>
<dbReference type="InterPro" id="IPR020846">
    <property type="entry name" value="MFS_dom"/>
</dbReference>
<reference evidence="8" key="1">
    <citation type="submission" date="2018-03" db="EMBL/GenBank/DDBJ databases">
        <authorList>
            <person name="Nunes O.C."/>
            <person name="Lopes A.R."/>
            <person name="Froufe H."/>
            <person name="Munoz-Merida A."/>
            <person name="Barroso C."/>
            <person name="Egas C."/>
        </authorList>
    </citation>
    <scope>NUCLEOTIDE SEQUENCE</scope>
    <source>
        <strain evidence="8">ON4</strain>
    </source>
</reference>
<dbReference type="PANTHER" id="PTHR42718:SF9">
    <property type="entry name" value="MAJOR FACILITATOR SUPERFAMILY MULTIDRUG TRANSPORTER MFSC"/>
    <property type="match status" value="1"/>
</dbReference>
<keyword evidence="5 6" id="KW-0472">Membrane</keyword>
<dbReference type="Proteomes" id="UP001170379">
    <property type="component" value="Unassembled WGS sequence"/>
</dbReference>
<dbReference type="SUPFAM" id="SSF103473">
    <property type="entry name" value="MFS general substrate transporter"/>
    <property type="match status" value="2"/>
</dbReference>
<comment type="subcellular location">
    <subcellularLocation>
        <location evidence="1">Cell membrane</location>
        <topology evidence="1">Multi-pass membrane protein</topology>
    </subcellularLocation>
</comment>
<evidence type="ECO:0000256" key="4">
    <source>
        <dbReference type="ARBA" id="ARBA00022989"/>
    </source>
</evidence>
<keyword evidence="3 6" id="KW-0812">Transmembrane</keyword>
<feature type="transmembrane region" description="Helical" evidence="6">
    <location>
        <begin position="160"/>
        <end position="179"/>
    </location>
</feature>
<dbReference type="PANTHER" id="PTHR42718">
    <property type="entry name" value="MAJOR FACILITATOR SUPERFAMILY MULTIDRUG TRANSPORTER MFSC"/>
    <property type="match status" value="1"/>
</dbReference>
<name>A0ABT7C551_9MICO</name>
<feature type="transmembrane region" description="Helical" evidence="6">
    <location>
        <begin position="103"/>
        <end position="120"/>
    </location>
</feature>
<feature type="transmembrane region" description="Helical" evidence="6">
    <location>
        <begin position="260"/>
        <end position="286"/>
    </location>
</feature>
<feature type="transmembrane region" description="Helical" evidence="6">
    <location>
        <begin position="356"/>
        <end position="379"/>
    </location>
</feature>
<sequence length="461" mass="47440">MSKRLVPGLIYAALSTAVVSSLGMLLVPTIAQEMGVSVATAQWMLTINLLVGVVATPVMGRLSDGPYKKRALFVALAFILIGSVMAALATNFTVFLIGRALQGLTYGIVPATISLARRYVAPEHVRSTISSLSVTVATGLGLGYPLTGILADFLGFRSAFWFAALFIISAAVVVWTTVPDGPDPQAPGGKFDFWGALFLGVGLGSLLLGISEGTTWGWGSVWTIGALALAAVCLTIWSLIEVRSDHPLINLRTLRNGDVLLANGTAIGLGVASYIGLSVASLVVQAPVTTDYGMELPLVWAGFVIAPLSVGSFAANRVVRRVAKRVSTDALLPLGTGVMAAAGVMLWLAHSQLWGLLVGIFLFGVGIGAAYAATPALIARSVAVAELGASVSFNQVLRTAGSSFGTAIAAAIMAAHPGVGENTTDAGITAVFAVGAIVCFTVFAALIVRTMVASPGRGLRA</sequence>
<gene>
    <name evidence="8" type="ORF">C7K25_02885</name>
</gene>
<feature type="transmembrane region" description="Helical" evidence="6">
    <location>
        <begin position="426"/>
        <end position="448"/>
    </location>
</feature>
<feature type="transmembrane region" description="Helical" evidence="6">
    <location>
        <begin position="400"/>
        <end position="420"/>
    </location>
</feature>
<feature type="transmembrane region" description="Helical" evidence="6">
    <location>
        <begin position="216"/>
        <end position="240"/>
    </location>
</feature>
<feature type="transmembrane region" description="Helical" evidence="6">
    <location>
        <begin position="331"/>
        <end position="350"/>
    </location>
</feature>
<reference evidence="8" key="2">
    <citation type="journal article" date="2022" name="Sci. Rep.">
        <title>In silico prediction of the enzymes involved in the degradation of the herbicide molinate by Gulosibacter molinativorax ON4T.</title>
        <authorList>
            <person name="Lopes A.R."/>
            <person name="Bunin E."/>
            <person name="Viana A.T."/>
            <person name="Froufe H."/>
            <person name="Munoz-Merida A."/>
            <person name="Pinho D."/>
            <person name="Figueiredo J."/>
            <person name="Barroso C."/>
            <person name="Vaz-Moreira I."/>
            <person name="Bellanger X."/>
            <person name="Egas C."/>
            <person name="Nunes O.C."/>
        </authorList>
    </citation>
    <scope>NUCLEOTIDE SEQUENCE</scope>
    <source>
        <strain evidence="8">ON4</strain>
    </source>
</reference>
<evidence type="ECO:0000256" key="3">
    <source>
        <dbReference type="ARBA" id="ARBA00022692"/>
    </source>
</evidence>
<evidence type="ECO:0000313" key="9">
    <source>
        <dbReference type="Proteomes" id="UP001170379"/>
    </source>
</evidence>
<evidence type="ECO:0000256" key="5">
    <source>
        <dbReference type="ARBA" id="ARBA00023136"/>
    </source>
</evidence>
<feature type="domain" description="Major facilitator superfamily (MFS) profile" evidence="7">
    <location>
        <begin position="1"/>
        <end position="451"/>
    </location>
</feature>
<dbReference type="Pfam" id="PF07690">
    <property type="entry name" value="MFS_1"/>
    <property type="match status" value="1"/>
</dbReference>
<keyword evidence="2" id="KW-0813">Transport</keyword>
<dbReference type="PROSITE" id="PS50850">
    <property type="entry name" value="MFS"/>
    <property type="match status" value="1"/>
</dbReference>